<dbReference type="AlphaFoldDB" id="A0AA39MDG3"/>
<sequence length="78" mass="9332">MIFLFLFPVDGARNRLPLYDTLSMLMSQARRSIRPQVKSWCRHGESSRCAHDDFKFCLSMRCMKSDQRYEARINRRAE</sequence>
<comment type="caution">
    <text evidence="1">The sequence shown here is derived from an EMBL/GenBank/DDBJ whole genome shotgun (WGS) entry which is preliminary data.</text>
</comment>
<gene>
    <name evidence="1" type="ORF">EV421DRAFT_1864911</name>
</gene>
<reference evidence="1" key="1">
    <citation type="submission" date="2023-06" db="EMBL/GenBank/DDBJ databases">
        <authorList>
            <consortium name="Lawrence Berkeley National Laboratory"/>
            <person name="Ahrendt S."/>
            <person name="Sahu N."/>
            <person name="Indic B."/>
            <person name="Wong-Bajracharya J."/>
            <person name="Merenyi Z."/>
            <person name="Ke H.-M."/>
            <person name="Monk M."/>
            <person name="Kocsube S."/>
            <person name="Drula E."/>
            <person name="Lipzen A."/>
            <person name="Balint B."/>
            <person name="Henrissat B."/>
            <person name="Andreopoulos B."/>
            <person name="Martin F.M."/>
            <person name="Harder C.B."/>
            <person name="Rigling D."/>
            <person name="Ford K.L."/>
            <person name="Foster G.D."/>
            <person name="Pangilinan J."/>
            <person name="Papanicolaou A."/>
            <person name="Barry K."/>
            <person name="LaButti K."/>
            <person name="Viragh M."/>
            <person name="Koriabine M."/>
            <person name="Yan M."/>
            <person name="Riley R."/>
            <person name="Champramary S."/>
            <person name="Plett K.L."/>
            <person name="Tsai I.J."/>
            <person name="Slot J."/>
            <person name="Sipos G."/>
            <person name="Plett J."/>
            <person name="Nagy L.G."/>
            <person name="Grigoriev I.V."/>
        </authorList>
    </citation>
    <scope>NUCLEOTIDE SEQUENCE</scope>
    <source>
        <strain evidence="1">FPL87.14</strain>
    </source>
</reference>
<evidence type="ECO:0000313" key="2">
    <source>
        <dbReference type="Proteomes" id="UP001175226"/>
    </source>
</evidence>
<evidence type="ECO:0000313" key="1">
    <source>
        <dbReference type="EMBL" id="KAK0429679.1"/>
    </source>
</evidence>
<proteinExistence type="predicted"/>
<accession>A0AA39MDG3</accession>
<dbReference type="Proteomes" id="UP001175226">
    <property type="component" value="Unassembled WGS sequence"/>
</dbReference>
<keyword evidence="2" id="KW-1185">Reference proteome</keyword>
<protein>
    <submittedName>
        <fullName evidence="1">Uncharacterized protein</fullName>
    </submittedName>
</protein>
<dbReference type="EMBL" id="JAUEPT010000221">
    <property type="protein sequence ID" value="KAK0429679.1"/>
    <property type="molecule type" value="Genomic_DNA"/>
</dbReference>
<organism evidence="1 2">
    <name type="scientific">Armillaria borealis</name>
    <dbReference type="NCBI Taxonomy" id="47425"/>
    <lineage>
        <taxon>Eukaryota</taxon>
        <taxon>Fungi</taxon>
        <taxon>Dikarya</taxon>
        <taxon>Basidiomycota</taxon>
        <taxon>Agaricomycotina</taxon>
        <taxon>Agaricomycetes</taxon>
        <taxon>Agaricomycetidae</taxon>
        <taxon>Agaricales</taxon>
        <taxon>Marasmiineae</taxon>
        <taxon>Physalacriaceae</taxon>
        <taxon>Armillaria</taxon>
    </lineage>
</organism>
<name>A0AA39MDG3_9AGAR</name>